<dbReference type="Proteomes" id="UP000256621">
    <property type="component" value="Chromosome"/>
</dbReference>
<feature type="transmembrane region" description="Helical" evidence="1">
    <location>
        <begin position="12"/>
        <end position="32"/>
    </location>
</feature>
<feature type="transmembrane region" description="Helical" evidence="1">
    <location>
        <begin position="166"/>
        <end position="186"/>
    </location>
</feature>
<feature type="transmembrane region" description="Helical" evidence="1">
    <location>
        <begin position="142"/>
        <end position="160"/>
    </location>
</feature>
<dbReference type="EMBL" id="CP031442">
    <property type="protein sequence ID" value="AXM07772.1"/>
    <property type="molecule type" value="Genomic_DNA"/>
</dbReference>
<protein>
    <submittedName>
        <fullName evidence="2">Uncharacterized protein</fullName>
    </submittedName>
</protein>
<organism evidence="2 3">
    <name type="scientific">Cutibacterium acnes</name>
    <name type="common">Propionibacterium acnes</name>
    <dbReference type="NCBI Taxonomy" id="1747"/>
    <lineage>
        <taxon>Bacteria</taxon>
        <taxon>Bacillati</taxon>
        <taxon>Actinomycetota</taxon>
        <taxon>Actinomycetes</taxon>
        <taxon>Propionibacteriales</taxon>
        <taxon>Propionibacteriaceae</taxon>
        <taxon>Cutibacterium</taxon>
    </lineage>
</organism>
<accession>A0AAD0QNX2</accession>
<sequence length="270" mass="29700">MVESLKLFVRTYVYWVGLILGFAIVPGSLLFTAEVAPVNTPLWLAPFAGLLLFVIDRPSTWEPPLWRALLIRVLGAGFAATMLIAFDAVASTHYGSQHWSETLLSFGLGWIVFTVVAGHMLMSSSARFGTPAHTIRDAIRTYTTWIGICFGIFYIPAAGLSAAGTLLMVLPLYGTFLAGLVLLIVDPPRRWPQPRVKALWIRLLSSVAAALLLVVTNSFYRSTRTHEIFVGDWQENLVFFVGAWALYAAVAGARYLTPGPSHEADDKLSR</sequence>
<evidence type="ECO:0000256" key="1">
    <source>
        <dbReference type="SAM" id="Phobius"/>
    </source>
</evidence>
<keyword evidence="1" id="KW-1133">Transmembrane helix</keyword>
<keyword evidence="1" id="KW-0472">Membrane</keyword>
<evidence type="ECO:0000313" key="3">
    <source>
        <dbReference type="Proteomes" id="UP000256621"/>
    </source>
</evidence>
<keyword evidence="1" id="KW-0812">Transmembrane</keyword>
<dbReference type="AlphaFoldDB" id="A0AAD0QNX2"/>
<feature type="transmembrane region" description="Helical" evidence="1">
    <location>
        <begin position="38"/>
        <end position="57"/>
    </location>
</feature>
<feature type="transmembrane region" description="Helical" evidence="1">
    <location>
        <begin position="69"/>
        <end position="90"/>
    </location>
</feature>
<dbReference type="RefSeq" id="WP_002536727.1">
    <property type="nucleotide sequence ID" value="NZ_CAMHVY010000004.1"/>
</dbReference>
<feature type="transmembrane region" description="Helical" evidence="1">
    <location>
        <begin position="198"/>
        <end position="217"/>
    </location>
</feature>
<reference evidence="2 3" key="1">
    <citation type="submission" date="2018-08" db="EMBL/GenBank/DDBJ databases">
        <title>Genome sequencing of Cutibacterium acnes KCOM 1315.</title>
        <authorList>
            <person name="Kook J.-K."/>
            <person name="Park S.-N."/>
            <person name="Lim Y.K."/>
        </authorList>
    </citation>
    <scope>NUCLEOTIDE SEQUENCE [LARGE SCALE GENOMIC DNA]</scope>
    <source>
        <strain evidence="2 3">KCOM 1315</strain>
    </source>
</reference>
<feature type="transmembrane region" description="Helical" evidence="1">
    <location>
        <begin position="237"/>
        <end position="257"/>
    </location>
</feature>
<evidence type="ECO:0000313" key="2">
    <source>
        <dbReference type="EMBL" id="AXM07772.1"/>
    </source>
</evidence>
<feature type="transmembrane region" description="Helical" evidence="1">
    <location>
        <begin position="102"/>
        <end position="121"/>
    </location>
</feature>
<proteinExistence type="predicted"/>
<name>A0AAD0QNX2_CUTAC</name>
<gene>
    <name evidence="2" type="ORF">DXN06_12205</name>
</gene>